<feature type="compositionally biased region" description="Basic and acidic residues" evidence="8">
    <location>
        <begin position="307"/>
        <end position="317"/>
    </location>
</feature>
<reference evidence="11 12" key="1">
    <citation type="journal article" date="2021" name="Environ. Microbiol.">
        <title>Gene family expansions and transcriptome signatures uncover fungal adaptations to wood decay.</title>
        <authorList>
            <person name="Hage H."/>
            <person name="Miyauchi S."/>
            <person name="Viragh M."/>
            <person name="Drula E."/>
            <person name="Min B."/>
            <person name="Chaduli D."/>
            <person name="Navarro D."/>
            <person name="Favel A."/>
            <person name="Norest M."/>
            <person name="Lesage-Meessen L."/>
            <person name="Balint B."/>
            <person name="Merenyi Z."/>
            <person name="de Eugenio L."/>
            <person name="Morin E."/>
            <person name="Martinez A.T."/>
            <person name="Baldrian P."/>
            <person name="Stursova M."/>
            <person name="Martinez M.J."/>
            <person name="Novotny C."/>
            <person name="Magnuson J.K."/>
            <person name="Spatafora J.W."/>
            <person name="Maurice S."/>
            <person name="Pangilinan J."/>
            <person name="Andreopoulos W."/>
            <person name="LaButti K."/>
            <person name="Hundley H."/>
            <person name="Na H."/>
            <person name="Kuo A."/>
            <person name="Barry K."/>
            <person name="Lipzen A."/>
            <person name="Henrissat B."/>
            <person name="Riley R."/>
            <person name="Ahrendt S."/>
            <person name="Nagy L.G."/>
            <person name="Grigoriev I.V."/>
            <person name="Martin F."/>
            <person name="Rosso M.N."/>
        </authorList>
    </citation>
    <scope>NUCLEOTIDE SEQUENCE [LARGE SCALE GENOMIC DNA]</scope>
    <source>
        <strain evidence="11 12">CIRM-BRFM 1785</strain>
    </source>
</reference>
<feature type="transmembrane region" description="Helical" evidence="9">
    <location>
        <begin position="367"/>
        <end position="388"/>
    </location>
</feature>
<feature type="transmembrane region" description="Helical" evidence="9">
    <location>
        <begin position="94"/>
        <end position="116"/>
    </location>
</feature>
<keyword evidence="7 9" id="KW-0472">Membrane</keyword>
<dbReference type="PANTHER" id="PTHR31503:SF20">
    <property type="entry name" value="CA(2+)_H(+) EXCHANGER, PUTATIVE (EUROFUNG)-RELATED"/>
    <property type="match status" value="1"/>
</dbReference>
<feature type="transmembrane region" description="Helical" evidence="9">
    <location>
        <begin position="160"/>
        <end position="180"/>
    </location>
</feature>
<dbReference type="InterPro" id="IPR044880">
    <property type="entry name" value="NCX_ion-bd_dom_sf"/>
</dbReference>
<dbReference type="GeneID" id="72009472"/>
<dbReference type="Proteomes" id="UP000814176">
    <property type="component" value="Unassembled WGS sequence"/>
</dbReference>
<keyword evidence="4 9" id="KW-0812">Transmembrane</keyword>
<sequence>MSIMKKRLSAQLEPARPIGSPPGVWQGIKAIIMMSWLNVLLVCIPVSWALNFALPHTDSNDTLIFIFSFLAIIPLAKLLAFATDELSIRVGQTLAGLLNATLGNAVELIVAIIALIHCELQVVQSSLVGSILSNLLLVLGMCFFAGGVKFSEQGFGQSAVQLNSSLLTVSVIAVLLPAAFHEVAGSIIPDDKEGPDVLSFSRGAAVILLFIYGSYLVFQLFSHKELYEDGADVFRSTNYPAGRTTLQKPRWLHVPARRRNPNASAEPLTPPAADKQNYEMAGMASSPRAMSDDPATASPAGSVSEHTAPDMEAQKSGEEEEIETPLLSVPVTIGLLVVVTVLVAVTAEWLVDSIDGLTDSGHIQKEWVGLILLPIVGNAAEHVTAVTVSVKDKLTLSLGVAVGSSIQIALFVIPFIVILSWIIGKPLTMLFDPFESIVLFLSVLVVNYTVQDGKSNWLEGMILMCLYLIIAVTFWYYPGVSISQQIATQSLTC</sequence>
<evidence type="ECO:0000256" key="1">
    <source>
        <dbReference type="ARBA" id="ARBA00004127"/>
    </source>
</evidence>
<evidence type="ECO:0000313" key="12">
    <source>
        <dbReference type="Proteomes" id="UP000814176"/>
    </source>
</evidence>
<evidence type="ECO:0000313" key="11">
    <source>
        <dbReference type="EMBL" id="KAH9838413.1"/>
    </source>
</evidence>
<feature type="transmembrane region" description="Helical" evidence="9">
    <location>
        <begin position="200"/>
        <end position="218"/>
    </location>
</feature>
<proteinExistence type="inferred from homology"/>
<organism evidence="11 12">
    <name type="scientific">Rhodofomes roseus</name>
    <dbReference type="NCBI Taxonomy" id="34475"/>
    <lineage>
        <taxon>Eukaryota</taxon>
        <taxon>Fungi</taxon>
        <taxon>Dikarya</taxon>
        <taxon>Basidiomycota</taxon>
        <taxon>Agaricomycotina</taxon>
        <taxon>Agaricomycetes</taxon>
        <taxon>Polyporales</taxon>
        <taxon>Rhodofomes</taxon>
    </lineage>
</organism>
<keyword evidence="5 9" id="KW-1133">Transmembrane helix</keyword>
<feature type="domain" description="Sodium/calcium exchanger membrane region" evidence="10">
    <location>
        <begin position="333"/>
        <end position="475"/>
    </location>
</feature>
<gene>
    <name evidence="11" type="ORF">C8Q71DRAFT_896157</name>
</gene>
<comment type="similarity">
    <text evidence="2">Belongs to the Ca(2+):cation antiporter (CaCA) (TC 2.A.19) family.</text>
</comment>
<accession>A0ABQ8KKI4</accession>
<dbReference type="InterPro" id="IPR004713">
    <property type="entry name" value="CaH_exchang"/>
</dbReference>
<evidence type="ECO:0000256" key="4">
    <source>
        <dbReference type="ARBA" id="ARBA00022692"/>
    </source>
</evidence>
<feature type="transmembrane region" description="Helical" evidence="9">
    <location>
        <begin position="429"/>
        <end position="450"/>
    </location>
</feature>
<evidence type="ECO:0000256" key="7">
    <source>
        <dbReference type="ARBA" id="ARBA00023136"/>
    </source>
</evidence>
<evidence type="ECO:0000256" key="6">
    <source>
        <dbReference type="ARBA" id="ARBA00023065"/>
    </source>
</evidence>
<keyword evidence="3" id="KW-0813">Transport</keyword>
<evidence type="ECO:0000256" key="9">
    <source>
        <dbReference type="SAM" id="Phobius"/>
    </source>
</evidence>
<comment type="caution">
    <text evidence="11">The sequence shown here is derived from an EMBL/GenBank/DDBJ whole genome shotgun (WGS) entry which is preliminary data.</text>
</comment>
<protein>
    <submittedName>
        <fullName evidence="11">Calcium/proton exchanger</fullName>
    </submittedName>
</protein>
<evidence type="ECO:0000256" key="5">
    <source>
        <dbReference type="ARBA" id="ARBA00022989"/>
    </source>
</evidence>
<dbReference type="EMBL" id="JADCUA010000007">
    <property type="protein sequence ID" value="KAH9838413.1"/>
    <property type="molecule type" value="Genomic_DNA"/>
</dbReference>
<feature type="region of interest" description="Disordered" evidence="8">
    <location>
        <begin position="250"/>
        <end position="321"/>
    </location>
</feature>
<evidence type="ECO:0000256" key="8">
    <source>
        <dbReference type="SAM" id="MobiDB-lite"/>
    </source>
</evidence>
<keyword evidence="12" id="KW-1185">Reference proteome</keyword>
<keyword evidence="6" id="KW-0406">Ion transport</keyword>
<evidence type="ECO:0000256" key="2">
    <source>
        <dbReference type="ARBA" id="ARBA00008170"/>
    </source>
</evidence>
<name>A0ABQ8KKI4_9APHY</name>
<dbReference type="PANTHER" id="PTHR31503">
    <property type="entry name" value="VACUOLAR CALCIUM ION TRANSPORTER"/>
    <property type="match status" value="1"/>
</dbReference>
<dbReference type="RefSeq" id="XP_047780328.1">
    <property type="nucleotide sequence ID" value="XM_047928740.1"/>
</dbReference>
<feature type="transmembrane region" description="Helical" evidence="9">
    <location>
        <begin position="62"/>
        <end position="82"/>
    </location>
</feature>
<feature type="transmembrane region" description="Helical" evidence="9">
    <location>
        <begin position="326"/>
        <end position="347"/>
    </location>
</feature>
<feature type="transmembrane region" description="Helical" evidence="9">
    <location>
        <begin position="400"/>
        <end position="423"/>
    </location>
</feature>
<comment type="subcellular location">
    <subcellularLocation>
        <location evidence="1">Endomembrane system</location>
        <topology evidence="1">Multi-pass membrane protein</topology>
    </subcellularLocation>
</comment>
<dbReference type="Gene3D" id="1.20.1420.30">
    <property type="entry name" value="NCX, central ion-binding region"/>
    <property type="match status" value="2"/>
</dbReference>
<feature type="transmembrane region" description="Helical" evidence="9">
    <location>
        <begin position="457"/>
        <end position="477"/>
    </location>
</feature>
<dbReference type="InterPro" id="IPR004837">
    <property type="entry name" value="NaCa_Exmemb"/>
</dbReference>
<feature type="domain" description="Sodium/calcium exchanger membrane region" evidence="10">
    <location>
        <begin position="62"/>
        <end position="220"/>
    </location>
</feature>
<evidence type="ECO:0000259" key="10">
    <source>
        <dbReference type="Pfam" id="PF01699"/>
    </source>
</evidence>
<dbReference type="Pfam" id="PF01699">
    <property type="entry name" value="Na_Ca_ex"/>
    <property type="match status" value="2"/>
</dbReference>
<feature type="transmembrane region" description="Helical" evidence="9">
    <location>
        <begin position="128"/>
        <end position="148"/>
    </location>
</feature>
<evidence type="ECO:0000256" key="3">
    <source>
        <dbReference type="ARBA" id="ARBA00022448"/>
    </source>
</evidence>
<feature type="transmembrane region" description="Helical" evidence="9">
    <location>
        <begin position="30"/>
        <end position="50"/>
    </location>
</feature>